<reference evidence="2" key="1">
    <citation type="journal article" date="2014" name="Front. Microbiol.">
        <title>High frequency of phylogenetically diverse reductive dehalogenase-homologous genes in deep subseafloor sedimentary metagenomes.</title>
        <authorList>
            <person name="Kawai M."/>
            <person name="Futagami T."/>
            <person name="Toyoda A."/>
            <person name="Takaki Y."/>
            <person name="Nishi S."/>
            <person name="Hori S."/>
            <person name="Arai W."/>
            <person name="Tsubouchi T."/>
            <person name="Morono Y."/>
            <person name="Uchiyama I."/>
            <person name="Ito T."/>
            <person name="Fujiyama A."/>
            <person name="Inagaki F."/>
            <person name="Takami H."/>
        </authorList>
    </citation>
    <scope>NUCLEOTIDE SEQUENCE</scope>
    <source>
        <strain evidence="2">Expedition CK06-06</strain>
    </source>
</reference>
<dbReference type="GO" id="GO:0043190">
    <property type="term" value="C:ATP-binding cassette (ABC) transporter complex"/>
    <property type="evidence" value="ECO:0007669"/>
    <property type="project" value="InterPro"/>
</dbReference>
<feature type="transmembrane region" description="Helical" evidence="1">
    <location>
        <begin position="36"/>
        <end position="62"/>
    </location>
</feature>
<proteinExistence type="predicted"/>
<organism evidence="2">
    <name type="scientific">marine sediment metagenome</name>
    <dbReference type="NCBI Taxonomy" id="412755"/>
    <lineage>
        <taxon>unclassified sequences</taxon>
        <taxon>metagenomes</taxon>
        <taxon>ecological metagenomes</taxon>
    </lineage>
</organism>
<evidence type="ECO:0008006" key="3">
    <source>
        <dbReference type="Google" id="ProtNLM"/>
    </source>
</evidence>
<gene>
    <name evidence="2" type="ORF">S03H2_42120</name>
</gene>
<dbReference type="EMBL" id="BARU01026197">
    <property type="protein sequence ID" value="GAH74948.1"/>
    <property type="molecule type" value="Genomic_DNA"/>
</dbReference>
<accession>X1JYS9</accession>
<protein>
    <recommendedName>
        <fullName evidence="3">ABC transporter permease</fullName>
    </recommendedName>
</protein>
<dbReference type="GO" id="GO:0005548">
    <property type="term" value="F:phospholipid transporter activity"/>
    <property type="evidence" value="ECO:0007669"/>
    <property type="project" value="TreeGrafter"/>
</dbReference>
<dbReference type="Pfam" id="PF02405">
    <property type="entry name" value="MlaE"/>
    <property type="match status" value="1"/>
</dbReference>
<evidence type="ECO:0000256" key="1">
    <source>
        <dbReference type="SAM" id="Phobius"/>
    </source>
</evidence>
<name>X1JYS9_9ZZZZ</name>
<dbReference type="PANTHER" id="PTHR30188">
    <property type="entry name" value="ABC TRANSPORTER PERMEASE PROTEIN-RELATED"/>
    <property type="match status" value="1"/>
</dbReference>
<dbReference type="InterPro" id="IPR030802">
    <property type="entry name" value="Permease_MalE"/>
</dbReference>
<keyword evidence="1" id="KW-1133">Transmembrane helix</keyword>
<comment type="caution">
    <text evidence="2">The sequence shown here is derived from an EMBL/GenBank/DDBJ whole genome shotgun (WGS) entry which is preliminary data.</text>
</comment>
<evidence type="ECO:0000313" key="2">
    <source>
        <dbReference type="EMBL" id="GAH74948.1"/>
    </source>
</evidence>
<feature type="non-terminal residue" evidence="2">
    <location>
        <position position="118"/>
    </location>
</feature>
<sequence length="118" mass="12732">MIIRAVRSFFSYVGGVIIILTEGFKNFHRIPKSYRLILNQILSMGISSLPIVVLVSVFAGMVTCFQAAFQTKAYVPELYVGMSVAKAVMIELGPMLTGLVVAGRVSSSIAAELGTMKV</sequence>
<keyword evidence="1" id="KW-0812">Transmembrane</keyword>
<keyword evidence="1" id="KW-0472">Membrane</keyword>
<dbReference type="AlphaFoldDB" id="X1JYS9"/>